<dbReference type="PANTHER" id="PTHR43536">
    <property type="entry name" value="MANNOSYLGLYCOPROTEIN ENDO-BETA-MANNOSIDASE"/>
    <property type="match status" value="1"/>
</dbReference>
<organism evidence="8 9">
    <name type="scientific">Nemorincola caseinilytica</name>
    <dbReference type="NCBI Taxonomy" id="2054315"/>
    <lineage>
        <taxon>Bacteria</taxon>
        <taxon>Pseudomonadati</taxon>
        <taxon>Bacteroidota</taxon>
        <taxon>Chitinophagia</taxon>
        <taxon>Chitinophagales</taxon>
        <taxon>Chitinophagaceae</taxon>
        <taxon>Nemorincola</taxon>
    </lineage>
</organism>
<dbReference type="InterPro" id="IPR043534">
    <property type="entry name" value="EBDG/EBM"/>
</dbReference>
<evidence type="ECO:0000259" key="7">
    <source>
        <dbReference type="Pfam" id="PF22666"/>
    </source>
</evidence>
<dbReference type="SUPFAM" id="SSF49303">
    <property type="entry name" value="beta-Galactosidase/glucuronidase domain"/>
    <property type="match status" value="3"/>
</dbReference>
<feature type="domain" description="Glycoside hydrolase family 2 immunoglobulin-like beta-sandwich" evidence="4">
    <location>
        <begin position="277"/>
        <end position="329"/>
    </location>
</feature>
<dbReference type="Proteomes" id="UP001500067">
    <property type="component" value="Unassembled WGS sequence"/>
</dbReference>
<dbReference type="InterPro" id="IPR041351">
    <property type="entry name" value="Ig_GlcNase"/>
</dbReference>
<dbReference type="Pfam" id="PF18368">
    <property type="entry name" value="Ig_GlcNase"/>
    <property type="match status" value="1"/>
</dbReference>
<dbReference type="EMBL" id="BAABFA010000024">
    <property type="protein sequence ID" value="GAA4470285.1"/>
    <property type="molecule type" value="Genomic_DNA"/>
</dbReference>
<sequence length="875" mass="99149">MLVTPTTHGQQIEHELSSGWQCLRADVAAKSKDRKWMAPGAPIPGSMPAIVPGTVLTTLLHNGKVPDPFFGFNITRIPDIYESGRAMYTYWFVKDLEEKVSGNEHVFLRLRGVNYACEVYLNGHRVDEGRVEGMYLRHSFDITKFLSKNGRDRLAILVEPPYHVGRPNGGQGGDGTIARNVTNQYVAGWDWIQPIPDRNTGIWDKVMIEKVKGTDIEDVHIITHVVGRRSATDTAQAPATIDIHPTLYNPAATAISGFLSYHIDGTTMQMPVSLPPGRSTIVMPSCTMKHPRLWWPNGMGGQPLYGLNVQFINANGTPGDEERYRVGIREITTSWNTHTQSREIYVNGQRMFVKGTNRILSDAMLRFSPDRYDAEVRYHRDMNVNMIRVWGGGITERPEFYNACDRYGLLVFQDLWASGDCNGRWYDPTKKDDTVTRRTYPDDHSLWLASAADQIVMLRNHPSLALWCGGNEIRPPADILSTLRDSLLPALDGGRYFFEYSNHDSMSLHAHDGPYTIQPDTYFWQHRSWAFNSEVGSIGMGDITSLRRFMPEEHLVPPHYDADKKKWVADTMWKFHKYCSYDSAIEAYGHPDDAAQFARLAQLVNYNQYRALMEGIRSHMWDWYTGVMVWKTQNPWTALVGQMYDVYLDPNACLFGMRIGARPLHIMYDPIGRRIMVANDGHTDQMVTMSWGLSRGAKLGQEASIGRQDMVLVVPADTCVPALSIAAEVAEYERSGAFLSLGLKCADSTQDEENTYWLPDSRGSYRWLQDLMPAAMLMHVYAWTPGKGILELTIDMDPGGIAFFTHISLVDKKTKKRILPVFCDDNYFTMIGGRKTIKVAYTSQEGIEPVICIDGFNTGKRYVEIQNEVPKELRK</sequence>
<dbReference type="Gene3D" id="2.60.120.260">
    <property type="entry name" value="Galactose-binding domain-like"/>
    <property type="match status" value="1"/>
</dbReference>
<dbReference type="Gene3D" id="3.20.20.80">
    <property type="entry name" value="Glycosidases"/>
    <property type="match status" value="1"/>
</dbReference>
<evidence type="ECO:0008006" key="10">
    <source>
        <dbReference type="Google" id="ProtNLM"/>
    </source>
</evidence>
<name>A0ABP8NNU9_9BACT</name>
<dbReference type="InterPro" id="IPR054593">
    <property type="entry name" value="Beta-mannosidase-like_N2"/>
</dbReference>
<comment type="caution">
    <text evidence="8">The sequence shown here is derived from an EMBL/GenBank/DDBJ whole genome shotgun (WGS) entry which is preliminary data.</text>
</comment>
<evidence type="ECO:0000259" key="5">
    <source>
        <dbReference type="Pfam" id="PF02836"/>
    </source>
</evidence>
<evidence type="ECO:0000256" key="2">
    <source>
        <dbReference type="ARBA" id="ARBA00022801"/>
    </source>
</evidence>
<reference evidence="9" key="1">
    <citation type="journal article" date="2019" name="Int. J. Syst. Evol. Microbiol.">
        <title>The Global Catalogue of Microorganisms (GCM) 10K type strain sequencing project: providing services to taxonomists for standard genome sequencing and annotation.</title>
        <authorList>
            <consortium name="The Broad Institute Genomics Platform"/>
            <consortium name="The Broad Institute Genome Sequencing Center for Infectious Disease"/>
            <person name="Wu L."/>
            <person name="Ma J."/>
        </authorList>
    </citation>
    <scope>NUCLEOTIDE SEQUENCE [LARGE SCALE GENOMIC DNA]</scope>
    <source>
        <strain evidence="9">JCM 32105</strain>
    </source>
</reference>
<feature type="domain" description="Beta-mannosidase-like galactose-binding" evidence="7">
    <location>
        <begin position="46"/>
        <end position="203"/>
    </location>
</feature>
<dbReference type="InterPro" id="IPR013783">
    <property type="entry name" value="Ig-like_fold"/>
</dbReference>
<evidence type="ECO:0000259" key="4">
    <source>
        <dbReference type="Pfam" id="PF00703"/>
    </source>
</evidence>
<dbReference type="InterPro" id="IPR008979">
    <property type="entry name" value="Galactose-bd-like_sf"/>
</dbReference>
<evidence type="ECO:0000256" key="1">
    <source>
        <dbReference type="ARBA" id="ARBA00007401"/>
    </source>
</evidence>
<evidence type="ECO:0000259" key="6">
    <source>
        <dbReference type="Pfam" id="PF18368"/>
    </source>
</evidence>
<dbReference type="InterPro" id="IPR036156">
    <property type="entry name" value="Beta-gal/glucu_dom_sf"/>
</dbReference>
<dbReference type="Pfam" id="PF02836">
    <property type="entry name" value="Glyco_hydro_2_C"/>
    <property type="match status" value="1"/>
</dbReference>
<dbReference type="PANTHER" id="PTHR43536:SF1">
    <property type="entry name" value="MANNOSYLGLYCOPROTEIN ENDO-BETA-MANNOSIDASE"/>
    <property type="match status" value="1"/>
</dbReference>
<accession>A0ABP8NNU9</accession>
<keyword evidence="9" id="KW-1185">Reference proteome</keyword>
<evidence type="ECO:0000313" key="8">
    <source>
        <dbReference type="EMBL" id="GAA4470285.1"/>
    </source>
</evidence>
<keyword evidence="2" id="KW-0378">Hydrolase</keyword>
<feature type="domain" description="Exo-beta-D-glucosaminidase Ig-fold" evidence="6">
    <location>
        <begin position="754"/>
        <end position="858"/>
    </location>
</feature>
<dbReference type="SUPFAM" id="SSF49785">
    <property type="entry name" value="Galactose-binding domain-like"/>
    <property type="match status" value="1"/>
</dbReference>
<dbReference type="Gene3D" id="2.60.40.10">
    <property type="entry name" value="Immunoglobulins"/>
    <property type="match status" value="2"/>
</dbReference>
<feature type="domain" description="Glycoside hydrolase family 2 catalytic" evidence="5">
    <location>
        <begin position="342"/>
        <end position="473"/>
    </location>
</feature>
<evidence type="ECO:0000256" key="3">
    <source>
        <dbReference type="ARBA" id="ARBA00023295"/>
    </source>
</evidence>
<gene>
    <name evidence="8" type="ORF">GCM10023093_31270</name>
</gene>
<protein>
    <recommendedName>
        <fullName evidence="10">Glycosyl hydrolase</fullName>
    </recommendedName>
</protein>
<comment type="similarity">
    <text evidence="1">Belongs to the glycosyl hydrolase 2 family.</text>
</comment>
<keyword evidence="3" id="KW-0326">Glycosidase</keyword>
<proteinExistence type="inferred from homology"/>
<dbReference type="Pfam" id="PF00703">
    <property type="entry name" value="Glyco_hydro_2"/>
    <property type="match status" value="1"/>
</dbReference>
<dbReference type="InterPro" id="IPR006103">
    <property type="entry name" value="Glyco_hydro_2_cat"/>
</dbReference>
<dbReference type="InterPro" id="IPR006102">
    <property type="entry name" value="Ig-like_GH2"/>
</dbReference>
<dbReference type="InterPro" id="IPR017853">
    <property type="entry name" value="GH"/>
</dbReference>
<dbReference type="SUPFAM" id="SSF51445">
    <property type="entry name" value="(Trans)glycosidases"/>
    <property type="match status" value="1"/>
</dbReference>
<dbReference type="Pfam" id="PF22666">
    <property type="entry name" value="Glyco_hydro_2_N2"/>
    <property type="match status" value="1"/>
</dbReference>
<evidence type="ECO:0000313" key="9">
    <source>
        <dbReference type="Proteomes" id="UP001500067"/>
    </source>
</evidence>